<sequence>MEPLWQTTAANDPLHNKIVSGNARRPLRNFMLQSRNTIWNEVNVLLF</sequence>
<dbReference type="AlphaFoldDB" id="A0AAD9QII9"/>
<protein>
    <submittedName>
        <fullName evidence="1">Uncharacterized protein</fullName>
    </submittedName>
</protein>
<organism evidence="1 2">
    <name type="scientific">Acropora cervicornis</name>
    <name type="common">Staghorn coral</name>
    <dbReference type="NCBI Taxonomy" id="6130"/>
    <lineage>
        <taxon>Eukaryota</taxon>
        <taxon>Metazoa</taxon>
        <taxon>Cnidaria</taxon>
        <taxon>Anthozoa</taxon>
        <taxon>Hexacorallia</taxon>
        <taxon>Scleractinia</taxon>
        <taxon>Astrocoeniina</taxon>
        <taxon>Acroporidae</taxon>
        <taxon>Acropora</taxon>
    </lineage>
</organism>
<reference evidence="1" key="1">
    <citation type="journal article" date="2023" name="G3 (Bethesda)">
        <title>Whole genome assembly and annotation of the endangered Caribbean coral Acropora cervicornis.</title>
        <authorList>
            <person name="Selwyn J.D."/>
            <person name="Vollmer S.V."/>
        </authorList>
    </citation>
    <scope>NUCLEOTIDE SEQUENCE</scope>
    <source>
        <strain evidence="1">K2</strain>
    </source>
</reference>
<comment type="caution">
    <text evidence="1">The sequence shown here is derived from an EMBL/GenBank/DDBJ whole genome shotgun (WGS) entry which is preliminary data.</text>
</comment>
<dbReference type="Proteomes" id="UP001249851">
    <property type="component" value="Unassembled WGS sequence"/>
</dbReference>
<gene>
    <name evidence="1" type="ORF">P5673_015312</name>
</gene>
<reference evidence="1" key="2">
    <citation type="journal article" date="2023" name="Science">
        <title>Genomic signatures of disease resistance in endangered staghorn corals.</title>
        <authorList>
            <person name="Vollmer S.V."/>
            <person name="Selwyn J.D."/>
            <person name="Despard B.A."/>
            <person name="Roesel C.L."/>
        </authorList>
    </citation>
    <scope>NUCLEOTIDE SEQUENCE</scope>
    <source>
        <strain evidence="1">K2</strain>
    </source>
</reference>
<evidence type="ECO:0000313" key="1">
    <source>
        <dbReference type="EMBL" id="KAK2561908.1"/>
    </source>
</evidence>
<evidence type="ECO:0000313" key="2">
    <source>
        <dbReference type="Proteomes" id="UP001249851"/>
    </source>
</evidence>
<keyword evidence="2" id="KW-1185">Reference proteome</keyword>
<name>A0AAD9QII9_ACRCE</name>
<accession>A0AAD9QII9</accession>
<dbReference type="EMBL" id="JARQWQ010000031">
    <property type="protein sequence ID" value="KAK2561908.1"/>
    <property type="molecule type" value="Genomic_DNA"/>
</dbReference>
<proteinExistence type="predicted"/>